<keyword evidence="2" id="KW-1185">Reference proteome</keyword>
<name>A0ABY1GGV6_9GAMM</name>
<evidence type="ECO:0000313" key="2">
    <source>
        <dbReference type="Proteomes" id="UP000183805"/>
    </source>
</evidence>
<comment type="caution">
    <text evidence="1">The sequence shown here is derived from an EMBL/GenBank/DDBJ whole genome shotgun (WGS) entry which is preliminary data.</text>
</comment>
<dbReference type="EMBL" id="FPAZ01000007">
    <property type="protein sequence ID" value="SFT69510.1"/>
    <property type="molecule type" value="Genomic_DNA"/>
</dbReference>
<proteinExistence type="predicted"/>
<gene>
    <name evidence="1" type="ORF">SAMN04487854_107116</name>
</gene>
<sequence>MPRSFFVHLFANFIWIDSSAFAIISPRLDSILFLLIPDILGFA</sequence>
<reference evidence="1 2" key="1">
    <citation type="submission" date="2016-10" db="EMBL/GenBank/DDBJ databases">
        <authorList>
            <person name="Varghese N."/>
            <person name="Submissions S."/>
        </authorList>
    </citation>
    <scope>NUCLEOTIDE SEQUENCE [LARGE SCALE GENOMIC DNA]</scope>
    <source>
        <strain evidence="1 2">CGMCC 1.8499</strain>
    </source>
</reference>
<accession>A0ABY1GGV6</accession>
<dbReference type="Proteomes" id="UP000183805">
    <property type="component" value="Unassembled WGS sequence"/>
</dbReference>
<protein>
    <submittedName>
        <fullName evidence="1">Uncharacterized protein</fullName>
    </submittedName>
</protein>
<evidence type="ECO:0000313" key="1">
    <source>
        <dbReference type="EMBL" id="SFT69510.1"/>
    </source>
</evidence>
<organism evidence="1 2">
    <name type="scientific">Pseudoalteromonas lipolytica</name>
    <dbReference type="NCBI Taxonomy" id="570156"/>
    <lineage>
        <taxon>Bacteria</taxon>
        <taxon>Pseudomonadati</taxon>
        <taxon>Pseudomonadota</taxon>
        <taxon>Gammaproteobacteria</taxon>
        <taxon>Alteromonadales</taxon>
        <taxon>Pseudoalteromonadaceae</taxon>
        <taxon>Pseudoalteromonas</taxon>
    </lineage>
</organism>